<evidence type="ECO:0000313" key="2">
    <source>
        <dbReference type="EMBL" id="PJZ49211.1"/>
    </source>
</evidence>
<dbReference type="OrthoDB" id="326192at2"/>
<gene>
    <name evidence="2" type="ORF">CH362_07660</name>
</gene>
<keyword evidence="3" id="KW-1185">Reference proteome</keyword>
<comment type="caution">
    <text evidence="2">The sequence shown here is derived from an EMBL/GenBank/DDBJ whole genome shotgun (WGS) entry which is preliminary data.</text>
</comment>
<dbReference type="NCBIfam" id="NF047498">
    <property type="entry name" value="LIC_12616_fam"/>
    <property type="match status" value="1"/>
</dbReference>
<evidence type="ECO:0000259" key="1">
    <source>
        <dbReference type="Pfam" id="PF23961"/>
    </source>
</evidence>
<proteinExistence type="predicted"/>
<feature type="domain" description="Phage neck terminator protein gp12-like" evidence="1">
    <location>
        <begin position="11"/>
        <end position="163"/>
    </location>
</feature>
<reference evidence="2 3" key="1">
    <citation type="submission" date="2017-07" db="EMBL/GenBank/DDBJ databases">
        <title>Leptospira spp. isolated from tropical soils.</title>
        <authorList>
            <person name="Thibeaux R."/>
            <person name="Iraola G."/>
            <person name="Ferres I."/>
            <person name="Bierque E."/>
            <person name="Girault D."/>
            <person name="Soupe-Gilbert M.-E."/>
            <person name="Picardeau M."/>
            <person name="Goarant C."/>
        </authorList>
    </citation>
    <scope>NUCLEOTIDE SEQUENCE [LARGE SCALE GENOMIC DNA]</scope>
    <source>
        <strain evidence="2 3">FH4-C-A2</strain>
    </source>
</reference>
<accession>A0A2M9YCC7</accession>
<dbReference type="InterPro" id="IPR057087">
    <property type="entry name" value="Gp12-like"/>
</dbReference>
<sequence length="177" mass="20598">MIPATVMTALITKIQNDTSVVLIKYDQNQATYPFGTYRSSSCSVESAYKSIRSSAEKADDPTTIVQTRFEKYQDTYSFNFFDTQSLENARSIAMNVFYWFDFPDNRSFCKELFLIPRLTATVIQDRSTYKDSAWLYQVGFDMRLDYTNEVILEIEKISKIQIEENFGNHTENLEVEV</sequence>
<dbReference type="Pfam" id="PF23961">
    <property type="entry name" value="Phage_tail_terminator_9"/>
    <property type="match status" value="1"/>
</dbReference>
<organism evidence="2 3">
    <name type="scientific">Leptospira saintgironsiae</name>
    <dbReference type="NCBI Taxonomy" id="2023183"/>
    <lineage>
        <taxon>Bacteria</taxon>
        <taxon>Pseudomonadati</taxon>
        <taxon>Spirochaetota</taxon>
        <taxon>Spirochaetia</taxon>
        <taxon>Leptospirales</taxon>
        <taxon>Leptospiraceae</taxon>
        <taxon>Leptospira</taxon>
    </lineage>
</organism>
<name>A0A2M9YCC7_9LEPT</name>
<dbReference type="RefSeq" id="WP_125169712.1">
    <property type="nucleotide sequence ID" value="NZ_NPDR01000003.1"/>
</dbReference>
<dbReference type="Proteomes" id="UP000231926">
    <property type="component" value="Unassembled WGS sequence"/>
</dbReference>
<evidence type="ECO:0000313" key="3">
    <source>
        <dbReference type="Proteomes" id="UP000231926"/>
    </source>
</evidence>
<dbReference type="EMBL" id="NPDR01000003">
    <property type="protein sequence ID" value="PJZ49211.1"/>
    <property type="molecule type" value="Genomic_DNA"/>
</dbReference>
<dbReference type="AlphaFoldDB" id="A0A2M9YCC7"/>
<protein>
    <recommendedName>
        <fullName evidence="1">Phage neck terminator protein gp12-like domain-containing protein</fullName>
    </recommendedName>
</protein>